<dbReference type="PRINTS" id="PR00598">
    <property type="entry name" value="HTHMARR"/>
</dbReference>
<comment type="caution">
    <text evidence="5">The sequence shown here is derived from an EMBL/GenBank/DDBJ whole genome shotgun (WGS) entry which is preliminary data.</text>
</comment>
<keyword evidence="2" id="KW-0238">DNA-binding</keyword>
<evidence type="ECO:0000313" key="5">
    <source>
        <dbReference type="EMBL" id="EGL39621.1"/>
    </source>
</evidence>
<keyword evidence="6" id="KW-1185">Reference proteome</keyword>
<sequence length="158" mass="18146">MMDYFEIGHEFGIINRRTQAYVSGACRPWNVSYSEHVVLLTLYSHDGCTQVELGKLLTADKALVARNVKLLEKKGLIFRRQDNEDLRYKYIYLTRKAWEMRPAMEAIVKRWVSFLLKGVEEKRLAEALDTMKIVSENAARAMVETIGTPGKGEGDEDE</sequence>
<keyword evidence="3" id="KW-0804">Transcription</keyword>
<protein>
    <submittedName>
        <fullName evidence="5">Transcriptional regulator, MarR family</fullName>
    </submittedName>
</protein>
<dbReference type="Proteomes" id="UP000004018">
    <property type="component" value="Unassembled WGS sequence"/>
</dbReference>
<dbReference type="EMBL" id="AFIJ01000035">
    <property type="protein sequence ID" value="EGL39621.1"/>
    <property type="molecule type" value="Genomic_DNA"/>
</dbReference>
<dbReference type="PANTHER" id="PTHR42756:SF1">
    <property type="entry name" value="TRANSCRIPTIONAL REPRESSOR OF EMRAB OPERON"/>
    <property type="match status" value="1"/>
</dbReference>
<evidence type="ECO:0000256" key="3">
    <source>
        <dbReference type="ARBA" id="ARBA00023163"/>
    </source>
</evidence>
<dbReference type="PROSITE" id="PS50995">
    <property type="entry name" value="HTH_MARR_2"/>
    <property type="match status" value="1"/>
</dbReference>
<dbReference type="RefSeq" id="WP_007391434.1">
    <property type="nucleotide sequence ID" value="NZ_AFIJ01000035.1"/>
</dbReference>
<dbReference type="SUPFAM" id="SSF46785">
    <property type="entry name" value="Winged helix' DNA-binding domain"/>
    <property type="match status" value="1"/>
</dbReference>
<reference evidence="5 6" key="1">
    <citation type="submission" date="2011-04" db="EMBL/GenBank/DDBJ databases">
        <authorList>
            <person name="Harkins D.M."/>
            <person name="Madupu R."/>
            <person name="Durkin A.S."/>
            <person name="Torralba M."/>
            <person name="Methe B."/>
            <person name="Sutton G.G."/>
            <person name="Nelson K.E."/>
        </authorList>
    </citation>
    <scope>NUCLEOTIDE SEQUENCE [LARGE SCALE GENOMIC DNA]</scope>
    <source>
        <strain evidence="5 6">UPII 199-6</strain>
    </source>
</reference>
<accession>A0ABP2L3M9</accession>
<dbReference type="InterPro" id="IPR036388">
    <property type="entry name" value="WH-like_DNA-bd_sf"/>
</dbReference>
<evidence type="ECO:0000259" key="4">
    <source>
        <dbReference type="PROSITE" id="PS50995"/>
    </source>
</evidence>
<evidence type="ECO:0000256" key="2">
    <source>
        <dbReference type="ARBA" id="ARBA00023125"/>
    </source>
</evidence>
<dbReference type="PANTHER" id="PTHR42756">
    <property type="entry name" value="TRANSCRIPTIONAL REGULATOR, MARR"/>
    <property type="match status" value="1"/>
</dbReference>
<feature type="domain" description="HTH marR-type" evidence="4">
    <location>
        <begin position="4"/>
        <end position="136"/>
    </location>
</feature>
<dbReference type="InterPro" id="IPR036390">
    <property type="entry name" value="WH_DNA-bd_sf"/>
</dbReference>
<organism evidence="5 6">
    <name type="scientific">Megasphaera lornae</name>
    <dbReference type="NCBI Taxonomy" id="1000568"/>
    <lineage>
        <taxon>Bacteria</taxon>
        <taxon>Bacillati</taxon>
        <taxon>Bacillota</taxon>
        <taxon>Negativicutes</taxon>
        <taxon>Veillonellales</taxon>
        <taxon>Veillonellaceae</taxon>
        <taxon>Megasphaera</taxon>
    </lineage>
</organism>
<gene>
    <name evidence="5" type="ORF">HMPREF1039_1216</name>
</gene>
<name>A0ABP2L3M9_9FIRM</name>
<dbReference type="Pfam" id="PF01047">
    <property type="entry name" value="MarR"/>
    <property type="match status" value="1"/>
</dbReference>
<keyword evidence="1" id="KW-0805">Transcription regulation</keyword>
<dbReference type="InterPro" id="IPR000835">
    <property type="entry name" value="HTH_MarR-typ"/>
</dbReference>
<proteinExistence type="predicted"/>
<evidence type="ECO:0000256" key="1">
    <source>
        <dbReference type="ARBA" id="ARBA00023015"/>
    </source>
</evidence>
<dbReference type="Gene3D" id="1.10.10.10">
    <property type="entry name" value="Winged helix-like DNA-binding domain superfamily/Winged helix DNA-binding domain"/>
    <property type="match status" value="1"/>
</dbReference>
<dbReference type="SMART" id="SM00347">
    <property type="entry name" value="HTH_MARR"/>
    <property type="match status" value="1"/>
</dbReference>
<evidence type="ECO:0000313" key="6">
    <source>
        <dbReference type="Proteomes" id="UP000004018"/>
    </source>
</evidence>